<dbReference type="Proteomes" id="UP000017248">
    <property type="component" value="Unassembled WGS sequence"/>
</dbReference>
<reference evidence="1" key="1">
    <citation type="submission" date="2013-09" db="EMBL/GenBank/DDBJ databases">
        <title>Draft Genome Sequence of five Lactobacillus helveticus strains CIRM-BIA 101T, 103, 104, 951 and 953 isolated from milk product.</title>
        <authorList>
            <person name="Valence F."/>
            <person name="Chuat V."/>
            <person name="Ma L."/>
            <person name="Creno S."/>
            <person name="Falentin H."/>
            <person name="Lortal S."/>
            <person name="Bizet C."/>
            <person name="Clermont D."/>
            <person name="Loux V."/>
            <person name="Bouchier C."/>
            <person name="Cousin S."/>
        </authorList>
    </citation>
    <scope>NUCLEOTIDE SEQUENCE [LARGE SCALE GENOMIC DNA]</scope>
    <source>
        <strain evidence="1">CIRM-BIA 951</strain>
    </source>
</reference>
<comment type="caution">
    <text evidence="1">The sequence shown here is derived from an EMBL/GenBank/DDBJ whole genome shotgun (WGS) entry which is preliminary data.</text>
</comment>
<evidence type="ECO:0000313" key="2">
    <source>
        <dbReference type="Proteomes" id="UP000017248"/>
    </source>
</evidence>
<sequence>MVKSPKWYLKFEIGSGSNNN</sequence>
<organism evidence="1 2">
    <name type="scientific">Lactobacillus helveticus CIRM-BIA 951</name>
    <dbReference type="NCBI Taxonomy" id="1226334"/>
    <lineage>
        <taxon>Bacteria</taxon>
        <taxon>Bacillati</taxon>
        <taxon>Bacillota</taxon>
        <taxon>Bacilli</taxon>
        <taxon>Lactobacillales</taxon>
        <taxon>Lactobacillaceae</taxon>
        <taxon>Lactobacillus</taxon>
    </lineage>
</organism>
<name>U6F2Z1_LACHE</name>
<gene>
    <name evidence="1" type="ORF">LHCIRMBIA951_01458</name>
</gene>
<keyword evidence="2" id="KW-1185">Reference proteome</keyword>
<protein>
    <submittedName>
        <fullName evidence="1">Uncharacterized protein</fullName>
    </submittedName>
</protein>
<proteinExistence type="predicted"/>
<evidence type="ECO:0000313" key="1">
    <source>
        <dbReference type="EMBL" id="CDI57344.1"/>
    </source>
</evidence>
<dbReference type="HOGENOM" id="CLU_3428235_0_0_9"/>
<dbReference type="AlphaFoldDB" id="U6F2Z1"/>
<accession>U6F2Z1</accession>
<dbReference type="EMBL" id="CBUK010000007">
    <property type="protein sequence ID" value="CDI57344.1"/>
    <property type="molecule type" value="Genomic_DNA"/>
</dbReference>